<comment type="caution">
    <text evidence="1">The sequence shown here is derived from an EMBL/GenBank/DDBJ whole genome shotgun (WGS) entry which is preliminary data.</text>
</comment>
<dbReference type="AlphaFoldDB" id="A0A401UQC0"/>
<reference evidence="1 2" key="1">
    <citation type="submission" date="2018-11" db="EMBL/GenBank/DDBJ databases">
        <title>Genome sequencing and assembly of Clostridium tagluense strain A121.</title>
        <authorList>
            <person name="Murakami T."/>
            <person name="Segawa T."/>
            <person name="Shcherbakova V.A."/>
            <person name="Mori H."/>
            <person name="Yoshimura Y."/>
        </authorList>
    </citation>
    <scope>NUCLEOTIDE SEQUENCE [LARGE SCALE GENOMIC DNA]</scope>
    <source>
        <strain evidence="1 2">A121</strain>
    </source>
</reference>
<evidence type="ECO:0000313" key="1">
    <source>
        <dbReference type="EMBL" id="GCD11752.1"/>
    </source>
</evidence>
<accession>A0A401UQC0</accession>
<protein>
    <submittedName>
        <fullName evidence="1">Uncharacterized protein</fullName>
    </submittedName>
</protein>
<dbReference type="Proteomes" id="UP000287872">
    <property type="component" value="Unassembled WGS sequence"/>
</dbReference>
<keyword evidence="2" id="KW-1185">Reference proteome</keyword>
<dbReference type="RefSeq" id="WP_125003845.1">
    <property type="nucleotide sequence ID" value="NZ_BHYK01000021.1"/>
</dbReference>
<evidence type="ECO:0000313" key="2">
    <source>
        <dbReference type="Proteomes" id="UP000287872"/>
    </source>
</evidence>
<dbReference type="EMBL" id="BHYK01000021">
    <property type="protein sequence ID" value="GCD11752.1"/>
    <property type="molecule type" value="Genomic_DNA"/>
</dbReference>
<sequence length="205" mass="23971">MKYGDLILVTKCGCELFELGLFIKERPNNNIIYDKLFLSEHYIDNGLTRTTKVTKIDLSLNESVELKNVVVPITKDAVKELYENLIGKANTIPKYKTSETTLLEINKFERLIELLKFEINQTQKNIFYGESICGTESKSILNQNIAMKQKAKGLRKLEYRLDYIKTKELETYNNYMEHNNKRIVKLTKTRDYMLKYLSENNLGGY</sequence>
<organism evidence="1 2">
    <name type="scientific">Clostridium tagluense</name>
    <dbReference type="NCBI Taxonomy" id="360422"/>
    <lineage>
        <taxon>Bacteria</taxon>
        <taxon>Bacillati</taxon>
        <taxon>Bacillota</taxon>
        <taxon>Clostridia</taxon>
        <taxon>Eubacteriales</taxon>
        <taxon>Clostridiaceae</taxon>
        <taxon>Clostridium</taxon>
    </lineage>
</organism>
<name>A0A401UQC0_9CLOT</name>
<gene>
    <name evidence="1" type="ORF">Ctaglu_33750</name>
</gene>
<proteinExistence type="predicted"/>